<sequence>MASLHTASCPVRRVLAGLSHPLTELSQASHILTAGIPTDRQGKIPHVTELDTPAPAEQFFSADTRTALAEASRKLAERLQAHTEALLAMTGDEDNSELFEHNAALEGVVEDWNEAVFEHTGTTPLLLDESDDDEDEDDVEPEQVISVVSRFDLRVVDLDALLEAGRAAQERHPAELDESGEREPVDSAEQAIYEISREVGEAWFELPGIEMVAGARAYVVPEPPFEPLDADAEDVVTELIAPNGVATHAETWA</sequence>
<reference evidence="1 2" key="1">
    <citation type="submission" date="2019-03" db="EMBL/GenBank/DDBJ databases">
        <title>Genomic Encyclopedia of Type Strains, Phase III (KMG-III): the genomes of soil and plant-associated and newly described type strains.</title>
        <authorList>
            <person name="Whitman W."/>
        </authorList>
    </citation>
    <scope>NUCLEOTIDE SEQUENCE [LARGE SCALE GENOMIC DNA]</scope>
    <source>
        <strain evidence="1 2">VKM Ac-2573</strain>
    </source>
</reference>
<evidence type="ECO:0000313" key="1">
    <source>
        <dbReference type="EMBL" id="TDW60931.1"/>
    </source>
</evidence>
<organism evidence="1 2">
    <name type="scientific">Kribbella pratensis</name>
    <dbReference type="NCBI Taxonomy" id="2512112"/>
    <lineage>
        <taxon>Bacteria</taxon>
        <taxon>Bacillati</taxon>
        <taxon>Actinomycetota</taxon>
        <taxon>Actinomycetes</taxon>
        <taxon>Propionibacteriales</taxon>
        <taxon>Kribbellaceae</taxon>
        <taxon>Kribbella</taxon>
    </lineage>
</organism>
<keyword evidence="2" id="KW-1185">Reference proteome</keyword>
<name>A0A4R8BUM3_9ACTN</name>
<protein>
    <submittedName>
        <fullName evidence="1">Uncharacterized protein</fullName>
    </submittedName>
</protein>
<dbReference type="EMBL" id="SODP01000004">
    <property type="protein sequence ID" value="TDW60931.1"/>
    <property type="molecule type" value="Genomic_DNA"/>
</dbReference>
<dbReference type="AlphaFoldDB" id="A0A4R8BUM3"/>
<gene>
    <name evidence="1" type="ORF">EV653_7490</name>
</gene>
<accession>A0A4R8BUM3</accession>
<proteinExistence type="predicted"/>
<dbReference type="Proteomes" id="UP000295146">
    <property type="component" value="Unassembled WGS sequence"/>
</dbReference>
<comment type="caution">
    <text evidence="1">The sequence shown here is derived from an EMBL/GenBank/DDBJ whole genome shotgun (WGS) entry which is preliminary data.</text>
</comment>
<evidence type="ECO:0000313" key="2">
    <source>
        <dbReference type="Proteomes" id="UP000295146"/>
    </source>
</evidence>